<evidence type="ECO:0000256" key="3">
    <source>
        <dbReference type="ARBA" id="ARBA00022975"/>
    </source>
</evidence>
<dbReference type="InterPro" id="IPR020542">
    <property type="entry name" value="Asp_carbamoyltrfase_reg_C"/>
</dbReference>
<evidence type="ECO:0000256" key="2">
    <source>
        <dbReference type="ARBA" id="ARBA00022833"/>
    </source>
</evidence>
<dbReference type="Gene3D" id="2.30.30.20">
    <property type="entry name" value="Aspartate carbamoyltransferase regulatory subunit, C-terminal domain"/>
    <property type="match status" value="1"/>
</dbReference>
<dbReference type="InterPro" id="IPR036792">
    <property type="entry name" value="Asp_carbatrfase_reg_C_sf"/>
</dbReference>
<reference evidence="6" key="1">
    <citation type="journal article" date="2021" name="PeerJ">
        <title>Extensive microbial diversity within the chicken gut microbiome revealed by metagenomics and culture.</title>
        <authorList>
            <person name="Gilroy R."/>
            <person name="Ravi A."/>
            <person name="Getino M."/>
            <person name="Pursley I."/>
            <person name="Horton D.L."/>
            <person name="Alikhan N.F."/>
            <person name="Baker D."/>
            <person name="Gharbi K."/>
            <person name="Hall N."/>
            <person name="Watson M."/>
            <person name="Adriaenssens E.M."/>
            <person name="Foster-Nyarko E."/>
            <person name="Jarju S."/>
            <person name="Secka A."/>
            <person name="Antonio M."/>
            <person name="Oren A."/>
            <person name="Chaudhuri R.R."/>
            <person name="La Ragione R."/>
            <person name="Hildebrand F."/>
            <person name="Pallen M.J."/>
        </authorList>
    </citation>
    <scope>NUCLEOTIDE SEQUENCE</scope>
    <source>
        <strain evidence="6">ChiHjej12B11-1927</strain>
    </source>
</reference>
<dbReference type="InterPro" id="IPR020545">
    <property type="entry name" value="Asp_carbamoyltransf_reg_N"/>
</dbReference>
<dbReference type="GO" id="GO:0046872">
    <property type="term" value="F:metal ion binding"/>
    <property type="evidence" value="ECO:0007669"/>
    <property type="project" value="UniProtKB-KW"/>
</dbReference>
<evidence type="ECO:0000313" key="6">
    <source>
        <dbReference type="EMBL" id="HIX38413.1"/>
    </source>
</evidence>
<dbReference type="GO" id="GO:0006221">
    <property type="term" value="P:pyrimidine nucleotide biosynthetic process"/>
    <property type="evidence" value="ECO:0007669"/>
    <property type="project" value="UniProtKB-KW"/>
</dbReference>
<dbReference type="Proteomes" id="UP000824230">
    <property type="component" value="Unassembled WGS sequence"/>
</dbReference>
<protein>
    <submittedName>
        <fullName evidence="6">Aspartate carbamoyltransferase regulatory subunit</fullName>
    </submittedName>
</protein>
<dbReference type="InterPro" id="IPR036793">
    <property type="entry name" value="Asp_carbatrfase_reg_N_sf"/>
</dbReference>
<evidence type="ECO:0000259" key="4">
    <source>
        <dbReference type="Pfam" id="PF01948"/>
    </source>
</evidence>
<dbReference type="Pfam" id="PF02748">
    <property type="entry name" value="PyrI_C"/>
    <property type="match status" value="1"/>
</dbReference>
<feature type="domain" description="Aspartate carbamoyltransferase regulatory subunit N-terminal" evidence="4">
    <location>
        <begin position="2"/>
        <end position="91"/>
    </location>
</feature>
<feature type="domain" description="Aspartate carbamoyltransferase regulatory subunit C-terminal" evidence="5">
    <location>
        <begin position="96"/>
        <end position="140"/>
    </location>
</feature>
<dbReference type="InterPro" id="IPR002801">
    <property type="entry name" value="Asp_carbamoylTrfase_reg"/>
</dbReference>
<dbReference type="GO" id="GO:0006207">
    <property type="term" value="P:'de novo' pyrimidine nucleobase biosynthetic process"/>
    <property type="evidence" value="ECO:0007669"/>
    <property type="project" value="InterPro"/>
</dbReference>
<dbReference type="PANTHER" id="PTHR35805">
    <property type="entry name" value="ASPARTATE CARBAMOYLTRANSFERASE REGULATORY CHAIN"/>
    <property type="match status" value="1"/>
</dbReference>
<evidence type="ECO:0000259" key="5">
    <source>
        <dbReference type="Pfam" id="PF02748"/>
    </source>
</evidence>
<dbReference type="GO" id="GO:0009347">
    <property type="term" value="C:aspartate carbamoyltransferase complex"/>
    <property type="evidence" value="ECO:0007669"/>
    <property type="project" value="InterPro"/>
</dbReference>
<sequence>MLNVGQLSEGVVLDHIKAGKSMTIYHDLELDKLDCCVAIIKNARSNKMGRKDIIKVECPIDTLDLDILGFIDHNITVNIIKDGEIVEKKQLSLPKEVHNVIKCKNPRCITSIEQELEQIFILADPKKEIYRCKYCEEKYRGSRNK</sequence>
<keyword evidence="2" id="KW-0862">Zinc</keyword>
<dbReference type="NCBIfam" id="NF002063">
    <property type="entry name" value="PRK00893.1-3"/>
    <property type="match status" value="1"/>
</dbReference>
<evidence type="ECO:0000256" key="1">
    <source>
        <dbReference type="ARBA" id="ARBA00022723"/>
    </source>
</evidence>
<keyword evidence="3" id="KW-0665">Pyrimidine biosynthesis</keyword>
<proteinExistence type="predicted"/>
<dbReference type="SUPFAM" id="SSF54893">
    <property type="entry name" value="Aspartate carbamoyltransferase, Regulatory-chain, N-terminal domain"/>
    <property type="match status" value="1"/>
</dbReference>
<keyword evidence="1" id="KW-0479">Metal-binding</keyword>
<dbReference type="Gene3D" id="3.30.70.140">
    <property type="entry name" value="Aspartate carbamoyltransferase regulatory subunit, N-terminal domain"/>
    <property type="match status" value="1"/>
</dbReference>
<name>A0A9D1VP45_9FIRM</name>
<reference evidence="6" key="2">
    <citation type="submission" date="2021-04" db="EMBL/GenBank/DDBJ databases">
        <authorList>
            <person name="Gilroy R."/>
        </authorList>
    </citation>
    <scope>NUCLEOTIDE SEQUENCE</scope>
    <source>
        <strain evidence="6">ChiHjej12B11-1927</strain>
    </source>
</reference>
<gene>
    <name evidence="6" type="ORF">H9738_11190</name>
</gene>
<evidence type="ECO:0000313" key="7">
    <source>
        <dbReference type="Proteomes" id="UP000824230"/>
    </source>
</evidence>
<dbReference type="PANTHER" id="PTHR35805:SF1">
    <property type="entry name" value="ASPARTATE CARBAMOYLTRANSFERASE REGULATORY CHAIN"/>
    <property type="match status" value="1"/>
</dbReference>
<dbReference type="Pfam" id="PF01948">
    <property type="entry name" value="PyrI"/>
    <property type="match status" value="1"/>
</dbReference>
<comment type="caution">
    <text evidence="6">The sequence shown here is derived from an EMBL/GenBank/DDBJ whole genome shotgun (WGS) entry which is preliminary data.</text>
</comment>
<dbReference type="AlphaFoldDB" id="A0A9D1VP45"/>
<dbReference type="EMBL" id="DXFG01000245">
    <property type="protein sequence ID" value="HIX38413.1"/>
    <property type="molecule type" value="Genomic_DNA"/>
</dbReference>
<organism evidence="6 7">
    <name type="scientific">Candidatus Blautia pullistercoris</name>
    <dbReference type="NCBI Taxonomy" id="2838499"/>
    <lineage>
        <taxon>Bacteria</taxon>
        <taxon>Bacillati</taxon>
        <taxon>Bacillota</taxon>
        <taxon>Clostridia</taxon>
        <taxon>Lachnospirales</taxon>
        <taxon>Lachnospiraceae</taxon>
        <taxon>Blautia</taxon>
    </lineage>
</organism>
<accession>A0A9D1VP45</accession>
<dbReference type="SUPFAM" id="SSF57825">
    <property type="entry name" value="Aspartate carbamoyltransferase, Regulatory-chain, C-terminal domain"/>
    <property type="match status" value="1"/>
</dbReference>